<sequence>MGARIAVQTDRPTRFQILYLCNFAASALRNAYSPLQQCISRGECALQIWVNFIPHGRVEHLSSSIFNSGPANVPVVVDLGVVPPPHAVQSVHPHVAIVLDPQQPQPPPILLPNSVDSQHPTPEPPLVSNPVDAQVGHNAASSPTQNIGVTIATQTSSLAIATPLHNGGSVVHNVGPTPSDVITTVVPPQPGNERRKYKCQNCGRVGHNKRTCKLANPILSKVSATVCLKASKPVGRVGPSGAADVLAGMNQEEAEEAFQEFRRAEEIMLVRIVELEAERGEVQRSSDVQVEEISTLDGHVKSQIIRWVAGNNLTTRTTSTGKTLIITDVQQNPTVQLQHHHHQHPRKLHPNYTSFTSLNVHRRHFTVLARSYQMLVSRGNVRKSRSYGRVRTGQHTNRISALPNSLLCHILAYLPTKYAMATSILSRRWKHVWTSLNNLSFDDRLCSRHPAFPEVGTQGFVDFVQTVLLRTDPGNIDRFSLHWSTPTNLSYLNHWMSSAVNRHVRELELDLGENNRIQLPDMLYTSTTLEVLKLHSDYMINVPTDGPCFPVVKVLHMMLHNPENALTEKMFSICPSLEDLSIHAYLYEDGPQTNFIIESSTLKRFTFRVTLQDNYFSEIEHSVMLKAPNLQYLYIASDILGSYVLHDLHSVNKVVLDIFYGEWTNGDPNCVVQLLAGLNKTKFLSVNAGITYIMLLTGPSAYVTVAQNALFMQYDFFGCDAYRKWVASSACNPQCLSQFGESIGTQEEIITNNATIKCTDLVPLTATGKVEGEKVLGKIETPFEKTKLAAYTLSAISPCMRLFEVIAKEIQALLNPDDGNASVCHHINSRILLLSQRIRKIMSSSSDSDREGDEWYEIVDVPDDAMYLDSEDGWADDKGDTVIEINGDRGPTIWKFTSRWLHTWPREDR</sequence>
<dbReference type="Proteomes" id="UP000829398">
    <property type="component" value="Chromosome 4"/>
</dbReference>
<evidence type="ECO:0000313" key="2">
    <source>
        <dbReference type="Proteomes" id="UP000829398"/>
    </source>
</evidence>
<dbReference type="EMBL" id="CM039173">
    <property type="protein sequence ID" value="KAH9769703.1"/>
    <property type="molecule type" value="Genomic_DNA"/>
</dbReference>
<organism evidence="1 2">
    <name type="scientific">Citrus sinensis</name>
    <name type="common">Sweet orange</name>
    <name type="synonym">Citrus aurantium var. sinensis</name>
    <dbReference type="NCBI Taxonomy" id="2711"/>
    <lineage>
        <taxon>Eukaryota</taxon>
        <taxon>Viridiplantae</taxon>
        <taxon>Streptophyta</taxon>
        <taxon>Embryophyta</taxon>
        <taxon>Tracheophyta</taxon>
        <taxon>Spermatophyta</taxon>
        <taxon>Magnoliopsida</taxon>
        <taxon>eudicotyledons</taxon>
        <taxon>Gunneridae</taxon>
        <taxon>Pentapetalae</taxon>
        <taxon>rosids</taxon>
        <taxon>malvids</taxon>
        <taxon>Sapindales</taxon>
        <taxon>Rutaceae</taxon>
        <taxon>Aurantioideae</taxon>
        <taxon>Citrus</taxon>
    </lineage>
</organism>
<name>A0ACB8L8E6_CITSI</name>
<comment type="caution">
    <text evidence="1">The sequence shown here is derived from an EMBL/GenBank/DDBJ whole genome shotgun (WGS) entry which is preliminary data.</text>
</comment>
<accession>A0ACB8L8E6</accession>
<proteinExistence type="predicted"/>
<keyword evidence="2" id="KW-1185">Reference proteome</keyword>
<protein>
    <submittedName>
        <fullName evidence="1">F-box protein</fullName>
    </submittedName>
</protein>
<evidence type="ECO:0000313" key="1">
    <source>
        <dbReference type="EMBL" id="KAH9769703.1"/>
    </source>
</evidence>
<gene>
    <name evidence="1" type="ORF">KPL71_012116</name>
</gene>
<reference evidence="2" key="1">
    <citation type="journal article" date="2023" name="Hortic. Res.">
        <title>A chromosome-level phased genome enabling allele-level studies in sweet orange: a case study on citrus Huanglongbing tolerance.</title>
        <authorList>
            <person name="Wu B."/>
            <person name="Yu Q."/>
            <person name="Deng Z."/>
            <person name="Duan Y."/>
            <person name="Luo F."/>
            <person name="Gmitter F. Jr."/>
        </authorList>
    </citation>
    <scope>NUCLEOTIDE SEQUENCE [LARGE SCALE GENOMIC DNA]</scope>
    <source>
        <strain evidence="2">cv. Valencia</strain>
    </source>
</reference>